<sequence>MSESIGRSSPRVDCKSRRPDGSRTLTPEKKRFEEDVSPVSLHDTSTSSDRSSSARCKRHHRKSAKRDARENDDICRSHRDRDGRYCEYKRRKRYEDRDEDEEETSKAQSKHSRLDDSYDRDDKRGKESEGGACREKEKHRRGRKRSVEREEKRGSKRRYKEEREGSSKCRRSGGEHGHASMDKEDKEKRSRRRSRSQNSPFRVSSAHNDRSSPSTKQHLNPFVSTLLKPLTREDTSDTEFEEFLPVGFLSGELAKRSMPLPADLLQKVASSQPQQKQSPDQAVLTGPQSVASTEPQKSVEDGENRFDNFLSRLSTRMQEQGLEPETWKDREIDFSELLTEEKNALRLAASTTAMKQKQLLESSLCTPWQGITEKNPEDVDDEEALKLEAEPTEDKGEQPVNLVALASMGFSRRFLGDRLARELESRGLSLPPATGFPHSTTHQPLKGTVPTIFGEIRWRQSLLGIIHA</sequence>
<dbReference type="EMBL" id="UXSR01005180">
    <property type="protein sequence ID" value="VDD79102.1"/>
    <property type="molecule type" value="Genomic_DNA"/>
</dbReference>
<keyword evidence="3" id="KW-1185">Reference proteome</keyword>
<dbReference type="AlphaFoldDB" id="A0A0R3UDV4"/>
<feature type="compositionally biased region" description="Basic and acidic residues" evidence="1">
    <location>
        <begin position="145"/>
        <end position="188"/>
    </location>
</feature>
<feature type="compositionally biased region" description="Basic residues" evidence="1">
    <location>
        <begin position="55"/>
        <end position="64"/>
    </location>
</feature>
<evidence type="ECO:0000313" key="2">
    <source>
        <dbReference type="EMBL" id="VDD79102.1"/>
    </source>
</evidence>
<dbReference type="WBParaSite" id="MCU_000013-RA">
    <property type="protein sequence ID" value="MCU_000013-RA"/>
    <property type="gene ID" value="MCU_000013"/>
</dbReference>
<reference evidence="4 5" key="2">
    <citation type="submission" date="2019-11" db="UniProtKB">
        <authorList>
            <consortium name="WormBaseParasite"/>
        </authorList>
    </citation>
    <scope>IDENTIFICATION</scope>
</reference>
<dbReference type="STRING" id="53468.A0A0R3UDV4"/>
<organism evidence="5">
    <name type="scientific">Mesocestoides corti</name>
    <name type="common">Flatworm</name>
    <dbReference type="NCBI Taxonomy" id="53468"/>
    <lineage>
        <taxon>Eukaryota</taxon>
        <taxon>Metazoa</taxon>
        <taxon>Spiralia</taxon>
        <taxon>Lophotrochozoa</taxon>
        <taxon>Platyhelminthes</taxon>
        <taxon>Cestoda</taxon>
        <taxon>Eucestoda</taxon>
        <taxon>Cyclophyllidea</taxon>
        <taxon>Mesocestoididae</taxon>
        <taxon>Mesocestoides</taxon>
    </lineage>
</organism>
<feature type="compositionally biased region" description="Low complexity" evidence="1">
    <location>
        <begin position="266"/>
        <end position="283"/>
    </location>
</feature>
<feature type="compositionally biased region" description="Low complexity" evidence="1">
    <location>
        <begin position="43"/>
        <end position="53"/>
    </location>
</feature>
<feature type="compositionally biased region" description="Basic and acidic residues" evidence="1">
    <location>
        <begin position="10"/>
        <end position="34"/>
    </location>
</feature>
<evidence type="ECO:0000313" key="3">
    <source>
        <dbReference type="Proteomes" id="UP000267029"/>
    </source>
</evidence>
<evidence type="ECO:0000313" key="4">
    <source>
        <dbReference type="WBParaSite" id="MCU_000013-RA"/>
    </source>
</evidence>
<feature type="compositionally biased region" description="Basic and acidic residues" evidence="1">
    <location>
        <begin position="65"/>
        <end position="96"/>
    </location>
</feature>
<feature type="compositionally biased region" description="Basic and acidic residues" evidence="1">
    <location>
        <begin position="112"/>
        <end position="136"/>
    </location>
</feature>
<gene>
    <name evidence="2" type="ORF">MCOS_LOCUS5105</name>
</gene>
<protein>
    <submittedName>
        <fullName evidence="4 5">SMAP domain-containing protein</fullName>
    </submittedName>
</protein>
<accession>A0A0R3UDV4</accession>
<evidence type="ECO:0000313" key="5">
    <source>
        <dbReference type="WBParaSite" id="MCU_000013-RB"/>
    </source>
</evidence>
<feature type="compositionally biased region" description="Polar residues" evidence="1">
    <location>
        <begin position="197"/>
        <end position="218"/>
    </location>
</feature>
<dbReference type="WBParaSite" id="MCU_000013-RB">
    <property type="protein sequence ID" value="MCU_000013-RB"/>
    <property type="gene ID" value="MCU_000013"/>
</dbReference>
<dbReference type="Proteomes" id="UP000267029">
    <property type="component" value="Unassembled WGS sequence"/>
</dbReference>
<feature type="region of interest" description="Disordered" evidence="1">
    <location>
        <begin position="264"/>
        <end position="303"/>
    </location>
</feature>
<feature type="region of interest" description="Disordered" evidence="1">
    <location>
        <begin position="1"/>
        <end position="221"/>
    </location>
</feature>
<feature type="compositionally biased region" description="Polar residues" evidence="1">
    <location>
        <begin position="286"/>
        <end position="296"/>
    </location>
</feature>
<reference evidence="2 3" key="1">
    <citation type="submission" date="2018-10" db="EMBL/GenBank/DDBJ databases">
        <authorList>
            <consortium name="Pathogen Informatics"/>
        </authorList>
    </citation>
    <scope>NUCLEOTIDE SEQUENCE [LARGE SCALE GENOMIC DNA]</scope>
</reference>
<evidence type="ECO:0000256" key="1">
    <source>
        <dbReference type="SAM" id="MobiDB-lite"/>
    </source>
</evidence>
<name>A0A0R3UDV4_MESCO</name>
<proteinExistence type="predicted"/>
<dbReference type="OrthoDB" id="6286401at2759"/>